<reference evidence="1" key="1">
    <citation type="submission" date="2021-06" db="EMBL/GenBank/DDBJ databases">
        <authorList>
            <person name="Kallberg Y."/>
            <person name="Tangrot J."/>
            <person name="Rosling A."/>
        </authorList>
    </citation>
    <scope>NUCLEOTIDE SEQUENCE</scope>
    <source>
        <strain evidence="1">UK204</strain>
    </source>
</reference>
<accession>A0A9N9BQC3</accession>
<dbReference type="EMBL" id="CAJVPQ010001838">
    <property type="protein sequence ID" value="CAG8572155.1"/>
    <property type="molecule type" value="Genomic_DNA"/>
</dbReference>
<organism evidence="1 2">
    <name type="scientific">Funneliformis caledonium</name>
    <dbReference type="NCBI Taxonomy" id="1117310"/>
    <lineage>
        <taxon>Eukaryota</taxon>
        <taxon>Fungi</taxon>
        <taxon>Fungi incertae sedis</taxon>
        <taxon>Mucoromycota</taxon>
        <taxon>Glomeromycotina</taxon>
        <taxon>Glomeromycetes</taxon>
        <taxon>Glomerales</taxon>
        <taxon>Glomeraceae</taxon>
        <taxon>Funneliformis</taxon>
    </lineage>
</organism>
<dbReference type="OrthoDB" id="7346962at2759"/>
<name>A0A9N9BQC3_9GLOM</name>
<evidence type="ECO:0000313" key="2">
    <source>
        <dbReference type="Proteomes" id="UP000789570"/>
    </source>
</evidence>
<protein>
    <submittedName>
        <fullName evidence="1">5156_t:CDS:1</fullName>
    </submittedName>
</protein>
<dbReference type="Gene3D" id="1.10.560.10">
    <property type="entry name" value="GroEL-like equatorial domain"/>
    <property type="match status" value="1"/>
</dbReference>
<proteinExistence type="predicted"/>
<dbReference type="Proteomes" id="UP000789570">
    <property type="component" value="Unassembled WGS sequence"/>
</dbReference>
<evidence type="ECO:0000313" key="1">
    <source>
        <dbReference type="EMBL" id="CAG8572155.1"/>
    </source>
</evidence>
<dbReference type="SUPFAM" id="SSF48592">
    <property type="entry name" value="GroEL equatorial domain-like"/>
    <property type="match status" value="1"/>
</dbReference>
<comment type="caution">
    <text evidence="1">The sequence shown here is derived from an EMBL/GenBank/DDBJ whole genome shotgun (WGS) entry which is preliminary data.</text>
</comment>
<sequence length="89" mass="9938">MYQEKKYGKINDAIYNGLQVIKNAIEDKCIVLGAGVFQHLLIIPKVLSQNRGFNAQDTIVTLQEEFATKHIIGVDLNIKNTLDPIVKGI</sequence>
<dbReference type="AlphaFoldDB" id="A0A9N9BQC3"/>
<dbReference type="InterPro" id="IPR027413">
    <property type="entry name" value="GROEL-like_equatorial_sf"/>
</dbReference>
<gene>
    <name evidence="1" type="ORF">FCALED_LOCUS7152</name>
</gene>
<keyword evidence="2" id="KW-1185">Reference proteome</keyword>